<gene>
    <name evidence="2" type="ORF">AVEN_242844_1</name>
</gene>
<feature type="compositionally biased region" description="Basic and acidic residues" evidence="1">
    <location>
        <begin position="57"/>
        <end position="75"/>
    </location>
</feature>
<evidence type="ECO:0000313" key="2">
    <source>
        <dbReference type="EMBL" id="GBM95840.1"/>
    </source>
</evidence>
<dbReference type="AlphaFoldDB" id="A0A4Y2K0G2"/>
<feature type="region of interest" description="Disordered" evidence="1">
    <location>
        <begin position="1"/>
        <end position="23"/>
    </location>
</feature>
<organism evidence="2 3">
    <name type="scientific">Araneus ventricosus</name>
    <name type="common">Orbweaver spider</name>
    <name type="synonym">Epeira ventricosa</name>
    <dbReference type="NCBI Taxonomy" id="182803"/>
    <lineage>
        <taxon>Eukaryota</taxon>
        <taxon>Metazoa</taxon>
        <taxon>Ecdysozoa</taxon>
        <taxon>Arthropoda</taxon>
        <taxon>Chelicerata</taxon>
        <taxon>Arachnida</taxon>
        <taxon>Araneae</taxon>
        <taxon>Araneomorphae</taxon>
        <taxon>Entelegynae</taxon>
        <taxon>Araneoidea</taxon>
        <taxon>Araneidae</taxon>
        <taxon>Araneus</taxon>
    </lineage>
</organism>
<feature type="compositionally biased region" description="Polar residues" evidence="1">
    <location>
        <begin position="1"/>
        <end position="10"/>
    </location>
</feature>
<dbReference type="Proteomes" id="UP000499080">
    <property type="component" value="Unassembled WGS sequence"/>
</dbReference>
<name>A0A4Y2K0G2_ARAVE</name>
<evidence type="ECO:0000313" key="3">
    <source>
        <dbReference type="Proteomes" id="UP000499080"/>
    </source>
</evidence>
<feature type="region of interest" description="Disordered" evidence="1">
    <location>
        <begin position="51"/>
        <end position="79"/>
    </location>
</feature>
<keyword evidence="3" id="KW-1185">Reference proteome</keyword>
<comment type="caution">
    <text evidence="2">The sequence shown here is derived from an EMBL/GenBank/DDBJ whole genome shotgun (WGS) entry which is preliminary data.</text>
</comment>
<sequence length="93" mass="10605">MPSASPQTRILDSPLAHNPPLQNFTTKFGPHTYDLEGNSLTYTTDLLWNRVSNQEHSGPKRRDSTTRSPNRDSKNKWQIKSIENIIDESRGLV</sequence>
<evidence type="ECO:0000256" key="1">
    <source>
        <dbReference type="SAM" id="MobiDB-lite"/>
    </source>
</evidence>
<protein>
    <submittedName>
        <fullName evidence="2">Uncharacterized protein</fullName>
    </submittedName>
</protein>
<proteinExistence type="predicted"/>
<dbReference type="EMBL" id="BGPR01004094">
    <property type="protein sequence ID" value="GBM95840.1"/>
    <property type="molecule type" value="Genomic_DNA"/>
</dbReference>
<reference evidence="2 3" key="1">
    <citation type="journal article" date="2019" name="Sci. Rep.">
        <title>Orb-weaving spider Araneus ventricosus genome elucidates the spidroin gene catalogue.</title>
        <authorList>
            <person name="Kono N."/>
            <person name="Nakamura H."/>
            <person name="Ohtoshi R."/>
            <person name="Moran D.A.P."/>
            <person name="Shinohara A."/>
            <person name="Yoshida Y."/>
            <person name="Fujiwara M."/>
            <person name="Mori M."/>
            <person name="Tomita M."/>
            <person name="Arakawa K."/>
        </authorList>
    </citation>
    <scope>NUCLEOTIDE SEQUENCE [LARGE SCALE GENOMIC DNA]</scope>
</reference>
<accession>A0A4Y2K0G2</accession>